<evidence type="ECO:0000259" key="12">
    <source>
        <dbReference type="PROSITE" id="PS50887"/>
    </source>
</evidence>
<name>A0A1I5UE05_9SPHN</name>
<protein>
    <recommendedName>
        <fullName evidence="2">diguanylate cyclase</fullName>
        <ecNumber evidence="2">2.7.7.65</ecNumber>
    </recommendedName>
</protein>
<dbReference type="Gene3D" id="2.10.70.100">
    <property type="match status" value="1"/>
</dbReference>
<dbReference type="InterPro" id="IPR013655">
    <property type="entry name" value="PAS_fold_3"/>
</dbReference>
<feature type="domain" description="PAS" evidence="10">
    <location>
        <begin position="445"/>
        <end position="500"/>
    </location>
</feature>
<evidence type="ECO:0000313" key="13">
    <source>
        <dbReference type="EMBL" id="SFP93247.1"/>
    </source>
</evidence>
<dbReference type="PROSITE" id="PS50887">
    <property type="entry name" value="GGDEF"/>
    <property type="match status" value="1"/>
</dbReference>
<organism evidence="13 14">
    <name type="scientific">Sphingomonas rubra</name>
    <dbReference type="NCBI Taxonomy" id="634430"/>
    <lineage>
        <taxon>Bacteria</taxon>
        <taxon>Pseudomonadati</taxon>
        <taxon>Pseudomonadota</taxon>
        <taxon>Alphaproteobacteria</taxon>
        <taxon>Sphingomonadales</taxon>
        <taxon>Sphingomonadaceae</taxon>
        <taxon>Sphingomonas</taxon>
    </lineage>
</organism>
<dbReference type="InterPro" id="IPR007895">
    <property type="entry name" value="MASE1"/>
</dbReference>
<dbReference type="SMART" id="SM00091">
    <property type="entry name" value="PAS"/>
    <property type="match status" value="2"/>
</dbReference>
<keyword evidence="8" id="KW-0175">Coiled coil</keyword>
<dbReference type="CDD" id="cd00130">
    <property type="entry name" value="PAS"/>
    <property type="match status" value="2"/>
</dbReference>
<comment type="catalytic activity">
    <reaction evidence="7">
        <text>2 GTP = 3',3'-c-di-GMP + 2 diphosphate</text>
        <dbReference type="Rhea" id="RHEA:24898"/>
        <dbReference type="ChEBI" id="CHEBI:33019"/>
        <dbReference type="ChEBI" id="CHEBI:37565"/>
        <dbReference type="ChEBI" id="CHEBI:58805"/>
        <dbReference type="EC" id="2.7.7.65"/>
    </reaction>
</comment>
<accession>A0A1I5UE05</accession>
<feature type="transmembrane region" description="Helical" evidence="9">
    <location>
        <begin position="151"/>
        <end position="173"/>
    </location>
</feature>
<keyword evidence="3" id="KW-1003">Cell membrane</keyword>
<feature type="domain" description="GGDEF" evidence="12">
    <location>
        <begin position="601"/>
        <end position="731"/>
    </location>
</feature>
<dbReference type="EMBL" id="FOXP01000011">
    <property type="protein sequence ID" value="SFP93247.1"/>
    <property type="molecule type" value="Genomic_DNA"/>
</dbReference>
<dbReference type="AlphaFoldDB" id="A0A1I5UE05"/>
<evidence type="ECO:0000256" key="3">
    <source>
        <dbReference type="ARBA" id="ARBA00022475"/>
    </source>
</evidence>
<evidence type="ECO:0000256" key="7">
    <source>
        <dbReference type="ARBA" id="ARBA00034247"/>
    </source>
</evidence>
<keyword evidence="5 9" id="KW-1133">Transmembrane helix</keyword>
<evidence type="ECO:0000256" key="1">
    <source>
        <dbReference type="ARBA" id="ARBA00004651"/>
    </source>
</evidence>
<dbReference type="GO" id="GO:0052621">
    <property type="term" value="F:diguanylate cyclase activity"/>
    <property type="evidence" value="ECO:0007669"/>
    <property type="project" value="UniProtKB-EC"/>
</dbReference>
<feature type="domain" description="PAC" evidence="11">
    <location>
        <begin position="503"/>
        <end position="555"/>
    </location>
</feature>
<evidence type="ECO:0000256" key="5">
    <source>
        <dbReference type="ARBA" id="ARBA00022989"/>
    </source>
</evidence>
<dbReference type="Proteomes" id="UP000199586">
    <property type="component" value="Unassembled WGS sequence"/>
</dbReference>
<dbReference type="InterPro" id="IPR043128">
    <property type="entry name" value="Rev_trsase/Diguanyl_cyclase"/>
</dbReference>
<keyword evidence="14" id="KW-1185">Reference proteome</keyword>
<feature type="transmembrane region" description="Helical" evidence="9">
    <location>
        <begin position="12"/>
        <end position="31"/>
    </location>
</feature>
<dbReference type="GO" id="GO:1902201">
    <property type="term" value="P:negative regulation of bacterial-type flagellum-dependent cell motility"/>
    <property type="evidence" value="ECO:0007669"/>
    <property type="project" value="TreeGrafter"/>
</dbReference>
<proteinExistence type="predicted"/>
<evidence type="ECO:0000313" key="14">
    <source>
        <dbReference type="Proteomes" id="UP000199586"/>
    </source>
</evidence>
<evidence type="ECO:0000256" key="9">
    <source>
        <dbReference type="SAM" id="Phobius"/>
    </source>
</evidence>
<dbReference type="InterPro" id="IPR035965">
    <property type="entry name" value="PAS-like_dom_sf"/>
</dbReference>
<dbReference type="InterPro" id="IPR000700">
    <property type="entry name" value="PAS-assoc_C"/>
</dbReference>
<dbReference type="InterPro" id="IPR000160">
    <property type="entry name" value="GGDEF_dom"/>
</dbReference>
<evidence type="ECO:0000256" key="8">
    <source>
        <dbReference type="SAM" id="Coils"/>
    </source>
</evidence>
<feature type="domain" description="PAC" evidence="11">
    <location>
        <begin position="371"/>
        <end position="421"/>
    </location>
</feature>
<dbReference type="GO" id="GO:0005886">
    <property type="term" value="C:plasma membrane"/>
    <property type="evidence" value="ECO:0007669"/>
    <property type="project" value="UniProtKB-SubCell"/>
</dbReference>
<reference evidence="13 14" key="1">
    <citation type="submission" date="2016-10" db="EMBL/GenBank/DDBJ databases">
        <authorList>
            <person name="de Groot N.N."/>
        </authorList>
    </citation>
    <scope>NUCLEOTIDE SEQUENCE [LARGE SCALE GENOMIC DNA]</scope>
    <source>
        <strain evidence="13 14">CGMCC 1.9113</strain>
    </source>
</reference>
<comment type="subcellular location">
    <subcellularLocation>
        <location evidence="1">Cell membrane</location>
        <topology evidence="1">Multi-pass membrane protein</topology>
    </subcellularLocation>
</comment>
<keyword evidence="4 9" id="KW-0812">Transmembrane</keyword>
<feature type="transmembrane region" description="Helical" evidence="9">
    <location>
        <begin position="265"/>
        <end position="286"/>
    </location>
</feature>
<feature type="coiled-coil region" evidence="8">
    <location>
        <begin position="412"/>
        <end position="439"/>
    </location>
</feature>
<keyword evidence="6 9" id="KW-0472">Membrane</keyword>
<dbReference type="InterPro" id="IPR013656">
    <property type="entry name" value="PAS_4"/>
</dbReference>
<dbReference type="Gene3D" id="3.30.450.20">
    <property type="entry name" value="PAS domain"/>
    <property type="match status" value="2"/>
</dbReference>
<dbReference type="RefSeq" id="WP_093334227.1">
    <property type="nucleotide sequence ID" value="NZ_FOXP01000011.1"/>
</dbReference>
<dbReference type="EC" id="2.7.7.65" evidence="2"/>
<dbReference type="Pfam" id="PF05231">
    <property type="entry name" value="MASE1"/>
    <property type="match status" value="1"/>
</dbReference>
<evidence type="ECO:0000256" key="2">
    <source>
        <dbReference type="ARBA" id="ARBA00012528"/>
    </source>
</evidence>
<evidence type="ECO:0000259" key="11">
    <source>
        <dbReference type="PROSITE" id="PS50113"/>
    </source>
</evidence>
<dbReference type="InterPro" id="IPR001610">
    <property type="entry name" value="PAC"/>
</dbReference>
<dbReference type="NCBIfam" id="TIGR00254">
    <property type="entry name" value="GGDEF"/>
    <property type="match status" value="1"/>
</dbReference>
<sequence length="731" mass="77203">MGNAVSIFRSVIAPTGIAVGYGVTAALSLWLTRGPDGIVAMWPASGILLAGLAQLSGYRLLICLLLAAAASVAVNLQAGVPLPVSLGFTVANMVEAAVGAALLRRWRVARPRFGRARDVSRFCGAVLIAALAGTGAMTVAVGGGALAALNWFATVLLGMFIVAPLVLMSIRIADPGPRSIHDDTARLTVMTHLLMVAAVTLIVFVQQRFQIMFLPLVALLAATWRLGPLGAVAGVGIVAVIAPVMTVMGHGPLWMTRQSAVEQSFFLQFYLLTLFATALPFGALLAQQRRLAADRADSERMHRLLADSSTDVILRLSLDGVARYCSPAVTAVLGFTPEQTVGQTPILMVHPDDRALVDAAWQRAITSPAPETVTFRHLRADGSHAWLEVAYRRVATDMGEEVVARARDISNRRAAELAVQASERQMREANRLLGMAERAAQLGHWRIDLTTATLFWSPEVHRMHGLAVDATPDLAGAIDFYHPDDRARVAAIVAKAIEKGEPFDFEARIVRTDGEQRHVLSRGQPEIAYDGTTTAMFGIVQNISQRIEAEQALEAARAAAEAAAAHAMQLADTDALTGLASRRRSLAQLDEAVAAAARGGEPLALAIFDIDHFKSVNDRFGHPAGDAVLRRVARAASHAVRPTDLVGRLGGEEFVVVLPGANAATALTVAEALRRAIAASADGVEAGPPVTASIGIATLVPGGSAASLLGEADRALYEAKNAGRNAARLAA</sequence>
<dbReference type="FunFam" id="3.30.70.270:FF:000001">
    <property type="entry name" value="Diguanylate cyclase domain protein"/>
    <property type="match status" value="1"/>
</dbReference>
<feature type="transmembrane region" description="Helical" evidence="9">
    <location>
        <begin position="185"/>
        <end position="205"/>
    </location>
</feature>
<feature type="transmembrane region" description="Helical" evidence="9">
    <location>
        <begin position="124"/>
        <end position="145"/>
    </location>
</feature>
<dbReference type="NCBIfam" id="TIGR00229">
    <property type="entry name" value="sensory_box"/>
    <property type="match status" value="2"/>
</dbReference>
<dbReference type="PANTHER" id="PTHR45138:SF9">
    <property type="entry name" value="DIGUANYLATE CYCLASE DGCM-RELATED"/>
    <property type="match status" value="1"/>
</dbReference>
<feature type="transmembrane region" description="Helical" evidence="9">
    <location>
        <begin position="37"/>
        <end position="53"/>
    </location>
</feature>
<dbReference type="GO" id="GO:0043709">
    <property type="term" value="P:cell adhesion involved in single-species biofilm formation"/>
    <property type="evidence" value="ECO:0007669"/>
    <property type="project" value="TreeGrafter"/>
</dbReference>
<dbReference type="SMART" id="SM00267">
    <property type="entry name" value="GGDEF"/>
    <property type="match status" value="1"/>
</dbReference>
<feature type="transmembrane region" description="Helical" evidence="9">
    <location>
        <begin position="60"/>
        <end position="78"/>
    </location>
</feature>
<gene>
    <name evidence="13" type="ORF">SAMN04488241_11185</name>
</gene>
<feature type="domain" description="PAS" evidence="10">
    <location>
        <begin position="298"/>
        <end position="368"/>
    </location>
</feature>
<feature type="transmembrane region" description="Helical" evidence="9">
    <location>
        <begin position="84"/>
        <end position="103"/>
    </location>
</feature>
<dbReference type="SUPFAM" id="SSF55073">
    <property type="entry name" value="Nucleotide cyclase"/>
    <property type="match status" value="1"/>
</dbReference>
<dbReference type="InterPro" id="IPR050469">
    <property type="entry name" value="Diguanylate_Cyclase"/>
</dbReference>
<evidence type="ECO:0000256" key="4">
    <source>
        <dbReference type="ARBA" id="ARBA00022692"/>
    </source>
</evidence>
<dbReference type="Gene3D" id="3.30.70.270">
    <property type="match status" value="1"/>
</dbReference>
<dbReference type="STRING" id="634430.SAMN04488241_11185"/>
<dbReference type="PROSITE" id="PS50113">
    <property type="entry name" value="PAC"/>
    <property type="match status" value="2"/>
</dbReference>
<dbReference type="InterPro" id="IPR000014">
    <property type="entry name" value="PAS"/>
</dbReference>
<dbReference type="Pfam" id="PF08448">
    <property type="entry name" value="PAS_4"/>
    <property type="match status" value="1"/>
</dbReference>
<evidence type="ECO:0000259" key="10">
    <source>
        <dbReference type="PROSITE" id="PS50112"/>
    </source>
</evidence>
<evidence type="ECO:0000256" key="6">
    <source>
        <dbReference type="ARBA" id="ARBA00023136"/>
    </source>
</evidence>
<dbReference type="Pfam" id="PF08447">
    <property type="entry name" value="PAS_3"/>
    <property type="match status" value="1"/>
</dbReference>
<dbReference type="Pfam" id="PF00990">
    <property type="entry name" value="GGDEF"/>
    <property type="match status" value="1"/>
</dbReference>
<dbReference type="PROSITE" id="PS50112">
    <property type="entry name" value="PAS"/>
    <property type="match status" value="2"/>
</dbReference>
<dbReference type="SUPFAM" id="SSF55785">
    <property type="entry name" value="PYP-like sensor domain (PAS domain)"/>
    <property type="match status" value="2"/>
</dbReference>
<dbReference type="CDD" id="cd01949">
    <property type="entry name" value="GGDEF"/>
    <property type="match status" value="1"/>
</dbReference>
<dbReference type="InterPro" id="IPR029787">
    <property type="entry name" value="Nucleotide_cyclase"/>
</dbReference>
<dbReference type="OrthoDB" id="9812260at2"/>
<dbReference type="PANTHER" id="PTHR45138">
    <property type="entry name" value="REGULATORY COMPONENTS OF SENSORY TRANSDUCTION SYSTEM"/>
    <property type="match status" value="1"/>
</dbReference>
<dbReference type="SMART" id="SM00086">
    <property type="entry name" value="PAC"/>
    <property type="match status" value="2"/>
</dbReference>